<feature type="compositionally biased region" description="Pro residues" evidence="1">
    <location>
        <begin position="20"/>
        <end position="37"/>
    </location>
</feature>
<evidence type="ECO:0000313" key="2">
    <source>
        <dbReference type="EMBL" id="KAF2713028.1"/>
    </source>
</evidence>
<dbReference type="Proteomes" id="UP000799428">
    <property type="component" value="Unassembled WGS sequence"/>
</dbReference>
<accession>A0A6G1KJM1</accession>
<reference evidence="2" key="1">
    <citation type="journal article" date="2020" name="Stud. Mycol.">
        <title>101 Dothideomycetes genomes: a test case for predicting lifestyles and emergence of pathogens.</title>
        <authorList>
            <person name="Haridas S."/>
            <person name="Albert R."/>
            <person name="Binder M."/>
            <person name="Bloem J."/>
            <person name="Labutti K."/>
            <person name="Salamov A."/>
            <person name="Andreopoulos B."/>
            <person name="Baker S."/>
            <person name="Barry K."/>
            <person name="Bills G."/>
            <person name="Bluhm B."/>
            <person name="Cannon C."/>
            <person name="Castanera R."/>
            <person name="Culley D."/>
            <person name="Daum C."/>
            <person name="Ezra D."/>
            <person name="Gonzalez J."/>
            <person name="Henrissat B."/>
            <person name="Kuo A."/>
            <person name="Liang C."/>
            <person name="Lipzen A."/>
            <person name="Lutzoni F."/>
            <person name="Magnuson J."/>
            <person name="Mondo S."/>
            <person name="Nolan M."/>
            <person name="Ohm R."/>
            <person name="Pangilinan J."/>
            <person name="Park H.-J."/>
            <person name="Ramirez L."/>
            <person name="Alfaro M."/>
            <person name="Sun H."/>
            <person name="Tritt A."/>
            <person name="Yoshinaga Y."/>
            <person name="Zwiers L.-H."/>
            <person name="Turgeon B."/>
            <person name="Goodwin S."/>
            <person name="Spatafora J."/>
            <person name="Crous P."/>
            <person name="Grigoriev I."/>
        </authorList>
    </citation>
    <scope>NUCLEOTIDE SEQUENCE</scope>
    <source>
        <strain evidence="2">CBS 279.74</strain>
    </source>
</reference>
<keyword evidence="3" id="KW-1185">Reference proteome</keyword>
<evidence type="ECO:0000256" key="1">
    <source>
        <dbReference type="SAM" id="MobiDB-lite"/>
    </source>
</evidence>
<gene>
    <name evidence="2" type="ORF">K504DRAFT_516863</name>
</gene>
<name>A0A6G1KJM1_9PLEO</name>
<organism evidence="2 3">
    <name type="scientific">Pleomassaria siparia CBS 279.74</name>
    <dbReference type="NCBI Taxonomy" id="1314801"/>
    <lineage>
        <taxon>Eukaryota</taxon>
        <taxon>Fungi</taxon>
        <taxon>Dikarya</taxon>
        <taxon>Ascomycota</taxon>
        <taxon>Pezizomycotina</taxon>
        <taxon>Dothideomycetes</taxon>
        <taxon>Pleosporomycetidae</taxon>
        <taxon>Pleosporales</taxon>
        <taxon>Pleomassariaceae</taxon>
        <taxon>Pleomassaria</taxon>
    </lineage>
</organism>
<protein>
    <submittedName>
        <fullName evidence="2">Uncharacterized protein</fullName>
    </submittedName>
</protein>
<dbReference type="EMBL" id="MU005765">
    <property type="protein sequence ID" value="KAF2713028.1"/>
    <property type="molecule type" value="Genomic_DNA"/>
</dbReference>
<sequence length="440" mass="49629">MPPKRRAKASQEKADTHAPAPRPALAPLPALPPPPIPRSSTVDDDLTDVYSVDTDGRRKAIPEHEQRLEDEAHRYANSLHIQYTDQIDIARIRYPEKIKGRVFFVVDRQKFRTLYTKNFGHVGFEDVQGAEIPEFSYPGHNRFPKGGVDKSALIRCSALAAEHFAFNPDSDELHLPIRYPRMHIAVPNAKYAYRNWWDSEMAYLHPGMIEAAITPWLTEIENWWEDDTEQPEESIPLLTIPDTLEDKIHLYNIMVQLAAPKFLYSELTKALVEQMDQSKLAESHLDLLEMTVGRLNAGTVSILDPVLNHLVATYASRDKATDIDVVRRPGPQDPAVPGEPLNPLKYGVKNAGRSDYPRDTVIVPPKYPVIGHCIKNWPEVRGSNGDARAAHVRYPLNVGRERKFWRRNSTDPILGKRSADAISADDAGTVVDYTERSGST</sequence>
<evidence type="ECO:0000313" key="3">
    <source>
        <dbReference type="Proteomes" id="UP000799428"/>
    </source>
</evidence>
<dbReference type="OrthoDB" id="3798868at2759"/>
<feature type="region of interest" description="Disordered" evidence="1">
    <location>
        <begin position="1"/>
        <end position="46"/>
    </location>
</feature>
<dbReference type="AlphaFoldDB" id="A0A6G1KJM1"/>
<proteinExistence type="predicted"/>